<keyword evidence="3" id="KW-0645">Protease</keyword>
<dbReference type="PROSITE" id="PS50240">
    <property type="entry name" value="TRYPSIN_DOM"/>
    <property type="match status" value="1"/>
</dbReference>
<protein>
    <submittedName>
        <fullName evidence="3">Serine protease snake</fullName>
    </submittedName>
</protein>
<dbReference type="InterPro" id="IPR043504">
    <property type="entry name" value="Peptidase_S1_PA_chymotrypsin"/>
</dbReference>
<keyword evidence="4" id="KW-1185">Reference proteome</keyword>
<dbReference type="Pfam" id="PF00089">
    <property type="entry name" value="Trypsin"/>
    <property type="match status" value="1"/>
</dbReference>
<accession>A0AAE1HCV7</accession>
<feature type="region of interest" description="Disordered" evidence="1">
    <location>
        <begin position="39"/>
        <end position="90"/>
    </location>
</feature>
<dbReference type="InterPro" id="IPR009003">
    <property type="entry name" value="Peptidase_S1_PA"/>
</dbReference>
<evidence type="ECO:0000259" key="2">
    <source>
        <dbReference type="PROSITE" id="PS50240"/>
    </source>
</evidence>
<dbReference type="GO" id="GO:0006508">
    <property type="term" value="P:proteolysis"/>
    <property type="evidence" value="ECO:0007669"/>
    <property type="project" value="UniProtKB-KW"/>
</dbReference>
<evidence type="ECO:0000313" key="4">
    <source>
        <dbReference type="Proteomes" id="UP001219518"/>
    </source>
</evidence>
<organism evidence="3 4">
    <name type="scientific">Frankliniella fusca</name>
    <dbReference type="NCBI Taxonomy" id="407009"/>
    <lineage>
        <taxon>Eukaryota</taxon>
        <taxon>Metazoa</taxon>
        <taxon>Ecdysozoa</taxon>
        <taxon>Arthropoda</taxon>
        <taxon>Hexapoda</taxon>
        <taxon>Insecta</taxon>
        <taxon>Pterygota</taxon>
        <taxon>Neoptera</taxon>
        <taxon>Paraneoptera</taxon>
        <taxon>Thysanoptera</taxon>
        <taxon>Terebrantia</taxon>
        <taxon>Thripoidea</taxon>
        <taxon>Thripidae</taxon>
        <taxon>Frankliniella</taxon>
    </lineage>
</organism>
<sequence length="221" mass="24060">METGNGVGIPENPLHYNLNPIDRLITMLWTWKGSNRTDPLAARPAVSPAAGRSRDVTGSRDHNFHRGESEKRPFHRKKAQESNALNAVPDKSKVSEPIAFPAEELSDRLLKVNLPVISLDHCRRVINSAMDGKLTRGIIDSQLCAGGGPASSTASNRDTCPGDSGGPLQLPTNNDPYCQYRVVGLVSFGPLCGIGLPGIYTRVSSYVPWIERVVWPELDAH</sequence>
<gene>
    <name evidence="3" type="ORF">KUF71_008258</name>
</gene>
<proteinExistence type="predicted"/>
<feature type="compositionally biased region" description="Basic and acidic residues" evidence="1">
    <location>
        <begin position="52"/>
        <end position="72"/>
    </location>
</feature>
<reference evidence="3" key="1">
    <citation type="submission" date="2021-07" db="EMBL/GenBank/DDBJ databases">
        <authorList>
            <person name="Catto M.A."/>
            <person name="Jacobson A."/>
            <person name="Kennedy G."/>
            <person name="Labadie P."/>
            <person name="Hunt B.G."/>
            <person name="Srinivasan R."/>
        </authorList>
    </citation>
    <scope>NUCLEOTIDE SEQUENCE</scope>
    <source>
        <strain evidence="3">PL_HMW_Pooled</strain>
        <tissue evidence="3">Head</tissue>
    </source>
</reference>
<dbReference type="SUPFAM" id="SSF50494">
    <property type="entry name" value="Trypsin-like serine proteases"/>
    <property type="match status" value="1"/>
</dbReference>
<dbReference type="InterPro" id="IPR001254">
    <property type="entry name" value="Trypsin_dom"/>
</dbReference>
<name>A0AAE1HCV7_9NEOP</name>
<comment type="caution">
    <text evidence="3">The sequence shown here is derived from an EMBL/GenBank/DDBJ whole genome shotgun (WGS) entry which is preliminary data.</text>
</comment>
<dbReference type="InterPro" id="IPR051333">
    <property type="entry name" value="CLIP_Serine_Protease"/>
</dbReference>
<dbReference type="InterPro" id="IPR033116">
    <property type="entry name" value="TRYPSIN_SER"/>
</dbReference>
<dbReference type="AlphaFoldDB" id="A0AAE1HCV7"/>
<dbReference type="PROSITE" id="PS00135">
    <property type="entry name" value="TRYPSIN_SER"/>
    <property type="match status" value="1"/>
</dbReference>
<dbReference type="Proteomes" id="UP001219518">
    <property type="component" value="Unassembled WGS sequence"/>
</dbReference>
<dbReference type="PANTHER" id="PTHR24260">
    <property type="match status" value="1"/>
</dbReference>
<dbReference type="GO" id="GO:0004252">
    <property type="term" value="F:serine-type endopeptidase activity"/>
    <property type="evidence" value="ECO:0007669"/>
    <property type="project" value="InterPro"/>
</dbReference>
<keyword evidence="3" id="KW-0378">Hydrolase</keyword>
<dbReference type="EMBL" id="JAHWGI010000970">
    <property type="protein sequence ID" value="KAK3919109.1"/>
    <property type="molecule type" value="Genomic_DNA"/>
</dbReference>
<evidence type="ECO:0000313" key="3">
    <source>
        <dbReference type="EMBL" id="KAK3919109.1"/>
    </source>
</evidence>
<feature type="region of interest" description="Disordered" evidence="1">
    <location>
        <begin position="149"/>
        <end position="168"/>
    </location>
</feature>
<reference evidence="3" key="2">
    <citation type="journal article" date="2023" name="BMC Genomics">
        <title>Pest status, molecular evolution, and epigenetic factors derived from the genome assembly of Frankliniella fusca, a thysanopteran phytovirus vector.</title>
        <authorList>
            <person name="Catto M.A."/>
            <person name="Labadie P.E."/>
            <person name="Jacobson A.L."/>
            <person name="Kennedy G.G."/>
            <person name="Srinivasan R."/>
            <person name="Hunt B.G."/>
        </authorList>
    </citation>
    <scope>NUCLEOTIDE SEQUENCE</scope>
    <source>
        <strain evidence="3">PL_HMW_Pooled</strain>
    </source>
</reference>
<dbReference type="SMART" id="SM00020">
    <property type="entry name" value="Tryp_SPc"/>
    <property type="match status" value="1"/>
</dbReference>
<evidence type="ECO:0000256" key="1">
    <source>
        <dbReference type="SAM" id="MobiDB-lite"/>
    </source>
</evidence>
<dbReference type="PANTHER" id="PTHR24260:SF147">
    <property type="entry name" value="EG:BACR7A4.3 PROTEIN-RELATED"/>
    <property type="match status" value="1"/>
</dbReference>
<feature type="domain" description="Peptidase S1" evidence="2">
    <location>
        <begin position="16"/>
        <end position="215"/>
    </location>
</feature>
<dbReference type="Gene3D" id="2.40.10.10">
    <property type="entry name" value="Trypsin-like serine proteases"/>
    <property type="match status" value="1"/>
</dbReference>